<dbReference type="RefSeq" id="XP_033667773.1">
    <property type="nucleotide sequence ID" value="XM_033806556.1"/>
</dbReference>
<gene>
    <name evidence="1" type="ORF">M409DRAFT_22936</name>
</gene>
<protein>
    <submittedName>
        <fullName evidence="1">Uncharacterized protein</fullName>
    </submittedName>
</protein>
<dbReference type="EMBL" id="ML993595">
    <property type="protein sequence ID" value="KAF2166884.1"/>
    <property type="molecule type" value="Genomic_DNA"/>
</dbReference>
<accession>A0A6A6CI33</accession>
<proteinExistence type="predicted"/>
<dbReference type="AlphaFoldDB" id="A0A6A6CI33"/>
<dbReference type="PANTHER" id="PTHR40640:SF1">
    <property type="entry name" value="ANCHORED GLYCOPROTEIN, PUTATIVE (AFU_ORTHOLOGUE AFUA_8G04860)-RELATED"/>
    <property type="match status" value="1"/>
</dbReference>
<reference evidence="1" key="1">
    <citation type="journal article" date="2020" name="Stud. Mycol.">
        <title>101 Dothideomycetes genomes: a test case for predicting lifestyles and emergence of pathogens.</title>
        <authorList>
            <person name="Haridas S."/>
            <person name="Albert R."/>
            <person name="Binder M."/>
            <person name="Bloem J."/>
            <person name="Labutti K."/>
            <person name="Salamov A."/>
            <person name="Andreopoulos B."/>
            <person name="Baker S."/>
            <person name="Barry K."/>
            <person name="Bills G."/>
            <person name="Bluhm B."/>
            <person name="Cannon C."/>
            <person name="Castanera R."/>
            <person name="Culley D."/>
            <person name="Daum C."/>
            <person name="Ezra D."/>
            <person name="Gonzalez J."/>
            <person name="Henrissat B."/>
            <person name="Kuo A."/>
            <person name="Liang C."/>
            <person name="Lipzen A."/>
            <person name="Lutzoni F."/>
            <person name="Magnuson J."/>
            <person name="Mondo S."/>
            <person name="Nolan M."/>
            <person name="Ohm R."/>
            <person name="Pangilinan J."/>
            <person name="Park H.-J."/>
            <person name="Ramirez L."/>
            <person name="Alfaro M."/>
            <person name="Sun H."/>
            <person name="Tritt A."/>
            <person name="Yoshinaga Y."/>
            <person name="Zwiers L.-H."/>
            <person name="Turgeon B."/>
            <person name="Goodwin S."/>
            <person name="Spatafora J."/>
            <person name="Crous P."/>
            <person name="Grigoriev I."/>
        </authorList>
    </citation>
    <scope>NUCLEOTIDE SEQUENCE</scope>
    <source>
        <strain evidence="1">ATCC 36951</strain>
    </source>
</reference>
<organism evidence="1 2">
    <name type="scientific">Zasmidium cellare ATCC 36951</name>
    <dbReference type="NCBI Taxonomy" id="1080233"/>
    <lineage>
        <taxon>Eukaryota</taxon>
        <taxon>Fungi</taxon>
        <taxon>Dikarya</taxon>
        <taxon>Ascomycota</taxon>
        <taxon>Pezizomycotina</taxon>
        <taxon>Dothideomycetes</taxon>
        <taxon>Dothideomycetidae</taxon>
        <taxon>Mycosphaerellales</taxon>
        <taxon>Mycosphaerellaceae</taxon>
        <taxon>Zasmidium</taxon>
    </lineage>
</organism>
<name>A0A6A6CI33_ZASCE</name>
<dbReference type="GeneID" id="54559828"/>
<evidence type="ECO:0000313" key="2">
    <source>
        <dbReference type="Proteomes" id="UP000799537"/>
    </source>
</evidence>
<dbReference type="PANTHER" id="PTHR40640">
    <property type="entry name" value="ANCHORED GLYCOPROTEIN, PUTATIVE (AFU_ORTHOLOGUE AFUA_8G04860)-RELATED"/>
    <property type="match status" value="1"/>
</dbReference>
<sequence length="186" mass="18616">MERPSLSVPTVSLYLPMGAPSQIHASIISATPNETAYALGCTDNATTSGCGYNPPITVTEGESTIIFTNTYEGDQTTMTAEPLTMQCQLVGAHLYDTPMHGATSAVCTGASAIAGLGRVQSTSTLASSEINYVPVTITAGAQKLAAASTMTVDLPTGTSTAGASVITAAARLGLGGAVAMAVLGVV</sequence>
<dbReference type="OrthoDB" id="4991875at2759"/>
<evidence type="ECO:0000313" key="1">
    <source>
        <dbReference type="EMBL" id="KAF2166884.1"/>
    </source>
</evidence>
<keyword evidence="2" id="KW-1185">Reference proteome</keyword>
<dbReference type="Proteomes" id="UP000799537">
    <property type="component" value="Unassembled WGS sequence"/>
</dbReference>